<feature type="compositionally biased region" description="Acidic residues" evidence="1">
    <location>
        <begin position="264"/>
        <end position="273"/>
    </location>
</feature>
<feature type="region of interest" description="Disordered" evidence="1">
    <location>
        <begin position="1"/>
        <end position="283"/>
    </location>
</feature>
<gene>
    <name evidence="3" type="primary">RAD21L1</name>
    <name evidence="3" type="ORF">SO694_00044153</name>
</gene>
<name>A0ABR1G795_AURAN</name>
<accession>A0ABR1G795</accession>
<evidence type="ECO:0000256" key="1">
    <source>
        <dbReference type="SAM" id="MobiDB-lite"/>
    </source>
</evidence>
<dbReference type="EMBL" id="JBBJCI010000083">
    <property type="protein sequence ID" value="KAK7249055.1"/>
    <property type="molecule type" value="Genomic_DNA"/>
</dbReference>
<evidence type="ECO:0000313" key="3">
    <source>
        <dbReference type="EMBL" id="KAK7249055.1"/>
    </source>
</evidence>
<feature type="compositionally biased region" description="Basic residues" evidence="1">
    <location>
        <begin position="157"/>
        <end position="170"/>
    </location>
</feature>
<dbReference type="PANTHER" id="PTHR12585:SF69">
    <property type="entry name" value="FI11703P"/>
    <property type="match status" value="1"/>
</dbReference>
<dbReference type="PANTHER" id="PTHR12585">
    <property type="entry name" value="SCC1 / RAD21 FAMILY MEMBER"/>
    <property type="match status" value="1"/>
</dbReference>
<dbReference type="InterPro" id="IPR036390">
    <property type="entry name" value="WH_DNA-bd_sf"/>
</dbReference>
<sequence>MDDDSLAGSRSQELGGAPFSAGGGSRRFTDASSIEMMRASTTPRALRRRRRDSFLGGANEEDLGMTDLEPVAQADLLPPDLPEDDFAPRDAGGGRRAHLDAATIKGWMKDRSAIVRVKRPRDAAPAARGSALAARAELDAAADARRRRAGPRGPREQRRRRRRRRRRRGGARGAALLRAVRRRRRRLRRGRAGESPWPEPGAPESAKGDLLDAGSDAPRFGEDDYDLPPPDFEAGDYAPRPDDDDDLLGPPPDDDGDAGFLQPIDDEDLPAPDDFDRSGAQDRDWHPNTIKVVGLLRDQLDAAESLSFDAFTAGANKRSAVGVFVELLHLKTWDFVQLDQPAAYGDITVSKAAHFHDPIPQAVAA</sequence>
<reference evidence="3 4" key="1">
    <citation type="submission" date="2024-03" db="EMBL/GenBank/DDBJ databases">
        <title>Aureococcus anophagefferens CCMP1851 and Kratosvirus quantuckense: Draft genome of a second virus-susceptible host strain in the model system.</title>
        <authorList>
            <person name="Chase E."/>
            <person name="Truchon A.R."/>
            <person name="Schepens W."/>
            <person name="Wilhelm S.W."/>
        </authorList>
    </citation>
    <scope>NUCLEOTIDE SEQUENCE [LARGE SCALE GENOMIC DNA]</scope>
    <source>
        <strain evidence="3 4">CCMP1851</strain>
    </source>
</reference>
<feature type="compositionally biased region" description="Acidic residues" evidence="1">
    <location>
        <begin position="242"/>
        <end position="257"/>
    </location>
</feature>
<dbReference type="SUPFAM" id="SSF46785">
    <property type="entry name" value="Winged helix' DNA-binding domain"/>
    <property type="match status" value="1"/>
</dbReference>
<feature type="domain" description="Rad21/Rec8-like protein C-terminal eukaryotic" evidence="2">
    <location>
        <begin position="303"/>
        <end position="351"/>
    </location>
</feature>
<keyword evidence="4" id="KW-1185">Reference proteome</keyword>
<evidence type="ECO:0000313" key="4">
    <source>
        <dbReference type="Proteomes" id="UP001363151"/>
    </source>
</evidence>
<feature type="compositionally biased region" description="Low complexity" evidence="1">
    <location>
        <begin position="123"/>
        <end position="135"/>
    </location>
</feature>
<feature type="compositionally biased region" description="Basic and acidic residues" evidence="1">
    <location>
        <begin position="274"/>
        <end position="283"/>
    </location>
</feature>
<protein>
    <submittedName>
        <fullName evidence="3">Rad21/Rec8-like cohesin subunit</fullName>
    </submittedName>
</protein>
<dbReference type="Pfam" id="PF04824">
    <property type="entry name" value="Rad21_Rec8"/>
    <property type="match status" value="1"/>
</dbReference>
<dbReference type="InterPro" id="IPR006909">
    <property type="entry name" value="Rad21/Rec8_C_eu"/>
</dbReference>
<dbReference type="Proteomes" id="UP001363151">
    <property type="component" value="Unassembled WGS sequence"/>
</dbReference>
<organism evidence="3 4">
    <name type="scientific">Aureococcus anophagefferens</name>
    <name type="common">Harmful bloom alga</name>
    <dbReference type="NCBI Taxonomy" id="44056"/>
    <lineage>
        <taxon>Eukaryota</taxon>
        <taxon>Sar</taxon>
        <taxon>Stramenopiles</taxon>
        <taxon>Ochrophyta</taxon>
        <taxon>Pelagophyceae</taxon>
        <taxon>Pelagomonadales</taxon>
        <taxon>Pelagomonadaceae</taxon>
        <taxon>Aureococcus</taxon>
    </lineage>
</organism>
<feature type="compositionally biased region" description="Basic residues" evidence="1">
    <location>
        <begin position="179"/>
        <end position="190"/>
    </location>
</feature>
<comment type="caution">
    <text evidence="3">The sequence shown here is derived from an EMBL/GenBank/DDBJ whole genome shotgun (WGS) entry which is preliminary data.</text>
</comment>
<dbReference type="InterPro" id="IPR039781">
    <property type="entry name" value="Rad21/Rec8-like"/>
</dbReference>
<evidence type="ECO:0000259" key="2">
    <source>
        <dbReference type="Pfam" id="PF04824"/>
    </source>
</evidence>
<dbReference type="Gene3D" id="1.10.10.580">
    <property type="entry name" value="Structural maintenance of chromosome 1. Chain E"/>
    <property type="match status" value="1"/>
</dbReference>
<dbReference type="InterPro" id="IPR023093">
    <property type="entry name" value="ScpA-like_C"/>
</dbReference>
<proteinExistence type="predicted"/>